<comment type="caution">
    <text evidence="2">The sequence shown here is derived from an EMBL/GenBank/DDBJ whole genome shotgun (WGS) entry which is preliminary data.</text>
</comment>
<evidence type="ECO:0000256" key="1">
    <source>
        <dbReference type="SAM" id="MobiDB-lite"/>
    </source>
</evidence>
<sequence length="94" mass="10527">MDHPLLSAWSQPPSQADKLLHPHHRYSGTKSSPIPDARVSPCPLLSTERFAPPIPLTLHSMVPRVMAYNPIETSNNRHLILSELLAPAERVWCC</sequence>
<name>A0AAW0ZKH0_9HYME</name>
<evidence type="ECO:0000313" key="2">
    <source>
        <dbReference type="EMBL" id="KAK9297916.1"/>
    </source>
</evidence>
<evidence type="ECO:0000313" key="3">
    <source>
        <dbReference type="Proteomes" id="UP001432146"/>
    </source>
</evidence>
<dbReference type="Proteomes" id="UP001432146">
    <property type="component" value="Unassembled WGS sequence"/>
</dbReference>
<dbReference type="AlphaFoldDB" id="A0AAW0ZKH0"/>
<accession>A0AAW0ZKH0</accession>
<protein>
    <submittedName>
        <fullName evidence="2">Uncharacterized protein</fullName>
    </submittedName>
</protein>
<gene>
    <name evidence="2" type="ORF">QLX08_008571</name>
</gene>
<reference evidence="2 3" key="1">
    <citation type="submission" date="2024-05" db="EMBL/GenBank/DDBJ databases">
        <title>The nuclear and mitochondrial genome assemblies of Tetragonisca angustula (Apidae: Meliponini), a tiny yet remarkable pollinator in the Neotropics.</title>
        <authorList>
            <person name="Ferrari R."/>
            <person name="Ricardo P.C."/>
            <person name="Dias F.C."/>
            <person name="Araujo N.S."/>
            <person name="Soares D.O."/>
            <person name="Zhou Q.-S."/>
            <person name="Zhu C.-D."/>
            <person name="Coutinho L."/>
            <person name="Airas M.C."/>
            <person name="Batista T.M."/>
        </authorList>
    </citation>
    <scope>NUCLEOTIDE SEQUENCE [LARGE SCALE GENOMIC DNA]</scope>
    <source>
        <strain evidence="2">ASF017062</strain>
        <tissue evidence="2">Abdomen</tissue>
    </source>
</reference>
<keyword evidence="3" id="KW-1185">Reference proteome</keyword>
<feature type="region of interest" description="Disordered" evidence="1">
    <location>
        <begin position="1"/>
        <end position="39"/>
    </location>
</feature>
<organism evidence="2 3">
    <name type="scientific">Tetragonisca angustula</name>
    <dbReference type="NCBI Taxonomy" id="166442"/>
    <lineage>
        <taxon>Eukaryota</taxon>
        <taxon>Metazoa</taxon>
        <taxon>Ecdysozoa</taxon>
        <taxon>Arthropoda</taxon>
        <taxon>Hexapoda</taxon>
        <taxon>Insecta</taxon>
        <taxon>Pterygota</taxon>
        <taxon>Neoptera</taxon>
        <taxon>Endopterygota</taxon>
        <taxon>Hymenoptera</taxon>
        <taxon>Apocrita</taxon>
        <taxon>Aculeata</taxon>
        <taxon>Apoidea</taxon>
        <taxon>Anthophila</taxon>
        <taxon>Apidae</taxon>
        <taxon>Tetragonisca</taxon>
    </lineage>
</organism>
<proteinExistence type="predicted"/>
<dbReference type="EMBL" id="JAWNGG020000183">
    <property type="protein sequence ID" value="KAK9297916.1"/>
    <property type="molecule type" value="Genomic_DNA"/>
</dbReference>